<dbReference type="PANTHER" id="PTHR46888">
    <property type="entry name" value="ZINC KNUCKLE DOMAINCONTAINING PROTEIN-RELATED"/>
    <property type="match status" value="1"/>
</dbReference>
<feature type="region of interest" description="Disordered" evidence="1">
    <location>
        <begin position="1"/>
        <end position="25"/>
    </location>
</feature>
<accession>A0A9J6FS30</accession>
<dbReference type="Proteomes" id="UP000821853">
    <property type="component" value="Unassembled WGS sequence"/>
</dbReference>
<protein>
    <submittedName>
        <fullName evidence="2">Uncharacterized protein</fullName>
    </submittedName>
</protein>
<reference evidence="2 3" key="1">
    <citation type="journal article" date="2020" name="Cell">
        <title>Large-Scale Comparative Analyses of Tick Genomes Elucidate Their Genetic Diversity and Vector Capacities.</title>
        <authorList>
            <consortium name="Tick Genome and Microbiome Consortium (TIGMIC)"/>
            <person name="Jia N."/>
            <person name="Wang J."/>
            <person name="Shi W."/>
            <person name="Du L."/>
            <person name="Sun Y."/>
            <person name="Zhan W."/>
            <person name="Jiang J.F."/>
            <person name="Wang Q."/>
            <person name="Zhang B."/>
            <person name="Ji P."/>
            <person name="Bell-Sakyi L."/>
            <person name="Cui X.M."/>
            <person name="Yuan T.T."/>
            <person name="Jiang B.G."/>
            <person name="Yang W.F."/>
            <person name="Lam T.T."/>
            <person name="Chang Q.C."/>
            <person name="Ding S.J."/>
            <person name="Wang X.J."/>
            <person name="Zhu J.G."/>
            <person name="Ruan X.D."/>
            <person name="Zhao L."/>
            <person name="Wei J.T."/>
            <person name="Ye R.Z."/>
            <person name="Que T.C."/>
            <person name="Du C.H."/>
            <person name="Zhou Y.H."/>
            <person name="Cheng J.X."/>
            <person name="Dai P.F."/>
            <person name="Guo W.B."/>
            <person name="Han X.H."/>
            <person name="Huang E.J."/>
            <person name="Li L.F."/>
            <person name="Wei W."/>
            <person name="Gao Y.C."/>
            <person name="Liu J.Z."/>
            <person name="Shao H.Z."/>
            <person name="Wang X."/>
            <person name="Wang C.C."/>
            <person name="Yang T.C."/>
            <person name="Huo Q.B."/>
            <person name="Li W."/>
            <person name="Chen H.Y."/>
            <person name="Chen S.E."/>
            <person name="Zhou L.G."/>
            <person name="Ni X.B."/>
            <person name="Tian J.H."/>
            <person name="Sheng Y."/>
            <person name="Liu T."/>
            <person name="Pan Y.S."/>
            <person name="Xia L.Y."/>
            <person name="Li J."/>
            <person name="Zhao F."/>
            <person name="Cao W.C."/>
        </authorList>
    </citation>
    <scope>NUCLEOTIDE SEQUENCE [LARGE SCALE GENOMIC DNA]</scope>
    <source>
        <strain evidence="2">HaeL-2018</strain>
    </source>
</reference>
<dbReference type="AlphaFoldDB" id="A0A9J6FS30"/>
<dbReference type="OMA" id="CAPHRTP"/>
<sequence length="179" mass="20198">MRQDLRKCAPHRTPKRYDVSDGSEERKRGKKIHVVGAITTFATKTVQVVEGKWSGKTITVLRSTGTSTVVVRTDLVREEEFTREAKPVYFMDGSMRELPVAEIEVETPYFSGSVTALCMERSMYDLILGNIDGVRDPDDPINLTAQEEAVASALQDTSRSTEVVQKVFVRKDERWCSLH</sequence>
<name>A0A9J6FS30_HAELO</name>
<dbReference type="VEuPathDB" id="VectorBase:HLOH_054354"/>
<proteinExistence type="predicted"/>
<dbReference type="OrthoDB" id="6373272at2759"/>
<dbReference type="EMBL" id="JABSTR010000003">
    <property type="protein sequence ID" value="KAH9365088.1"/>
    <property type="molecule type" value="Genomic_DNA"/>
</dbReference>
<comment type="caution">
    <text evidence="2">The sequence shown here is derived from an EMBL/GenBank/DDBJ whole genome shotgun (WGS) entry which is preliminary data.</text>
</comment>
<keyword evidence="3" id="KW-1185">Reference proteome</keyword>
<dbReference type="PANTHER" id="PTHR46888:SF1">
    <property type="entry name" value="RIBONUCLEASE H"/>
    <property type="match status" value="1"/>
</dbReference>
<evidence type="ECO:0000313" key="3">
    <source>
        <dbReference type="Proteomes" id="UP000821853"/>
    </source>
</evidence>
<gene>
    <name evidence="2" type="ORF">HPB48_010611</name>
</gene>
<evidence type="ECO:0000313" key="2">
    <source>
        <dbReference type="EMBL" id="KAH9365088.1"/>
    </source>
</evidence>
<evidence type="ECO:0000256" key="1">
    <source>
        <dbReference type="SAM" id="MobiDB-lite"/>
    </source>
</evidence>
<organism evidence="2 3">
    <name type="scientific">Haemaphysalis longicornis</name>
    <name type="common">Bush tick</name>
    <dbReference type="NCBI Taxonomy" id="44386"/>
    <lineage>
        <taxon>Eukaryota</taxon>
        <taxon>Metazoa</taxon>
        <taxon>Ecdysozoa</taxon>
        <taxon>Arthropoda</taxon>
        <taxon>Chelicerata</taxon>
        <taxon>Arachnida</taxon>
        <taxon>Acari</taxon>
        <taxon>Parasitiformes</taxon>
        <taxon>Ixodida</taxon>
        <taxon>Ixodoidea</taxon>
        <taxon>Ixodidae</taxon>
        <taxon>Haemaphysalinae</taxon>
        <taxon>Haemaphysalis</taxon>
    </lineage>
</organism>
<feature type="compositionally biased region" description="Basic and acidic residues" evidence="1">
    <location>
        <begin position="15"/>
        <end position="25"/>
    </location>
</feature>